<dbReference type="Pfam" id="PF04964">
    <property type="entry name" value="Flp_Fap"/>
    <property type="match status" value="1"/>
</dbReference>
<dbReference type="RefSeq" id="WP_157615840.1">
    <property type="nucleotide sequence ID" value="NZ_CP046622.1"/>
</dbReference>
<name>A0A6I6HN62_VARPD</name>
<dbReference type="AlphaFoldDB" id="A0A6I6HN62"/>
<dbReference type="Proteomes" id="UP000425817">
    <property type="component" value="Chromosome"/>
</dbReference>
<evidence type="ECO:0000313" key="3">
    <source>
        <dbReference type="Proteomes" id="UP000425817"/>
    </source>
</evidence>
<evidence type="ECO:0000256" key="1">
    <source>
        <dbReference type="SAM" id="Phobius"/>
    </source>
</evidence>
<proteinExistence type="predicted"/>
<keyword evidence="1" id="KW-0472">Membrane</keyword>
<sequence>MLNSINRFLRDEEGATAIEYGIIAGLISVVMITAITGDGGIGKSLETIWGDIKSSIATAAA</sequence>
<reference evidence="2 3" key="1">
    <citation type="submission" date="2019-12" db="EMBL/GenBank/DDBJ databases">
        <title>Hybrid Genome Assemblies of two High G+C Isolates from Undergraduate Microbiology Courses.</title>
        <authorList>
            <person name="Ne Ville C.J."/>
            <person name="Enright D."/>
            <person name="Hernandez I."/>
            <person name="Dodsworth J."/>
            <person name="Orwin P.M."/>
        </authorList>
    </citation>
    <scope>NUCLEOTIDE SEQUENCE [LARGE SCALE GENOMIC DNA]</scope>
    <source>
        <strain evidence="2 3">CSUSB</strain>
    </source>
</reference>
<accession>A0A6I6HN62</accession>
<keyword evidence="1" id="KW-1133">Transmembrane helix</keyword>
<keyword evidence="1" id="KW-0812">Transmembrane</keyword>
<evidence type="ECO:0000313" key="2">
    <source>
        <dbReference type="EMBL" id="QGW84152.1"/>
    </source>
</evidence>
<protein>
    <submittedName>
        <fullName evidence="2">Flp family type IVb pilin</fullName>
    </submittedName>
</protein>
<dbReference type="EMBL" id="CP046622">
    <property type="protein sequence ID" value="QGW84152.1"/>
    <property type="molecule type" value="Genomic_DNA"/>
</dbReference>
<gene>
    <name evidence="2" type="ORF">GOQ09_22370</name>
</gene>
<feature type="transmembrane region" description="Helical" evidence="1">
    <location>
        <begin position="20"/>
        <end position="37"/>
    </location>
</feature>
<dbReference type="OrthoDB" id="5325135at2"/>
<dbReference type="InterPro" id="IPR007047">
    <property type="entry name" value="Flp_Fap"/>
</dbReference>
<organism evidence="2 3">
    <name type="scientific">Variovorax paradoxus</name>
    <dbReference type="NCBI Taxonomy" id="34073"/>
    <lineage>
        <taxon>Bacteria</taxon>
        <taxon>Pseudomonadati</taxon>
        <taxon>Pseudomonadota</taxon>
        <taxon>Betaproteobacteria</taxon>
        <taxon>Burkholderiales</taxon>
        <taxon>Comamonadaceae</taxon>
        <taxon>Variovorax</taxon>
    </lineage>
</organism>